<reference evidence="2" key="1">
    <citation type="submission" date="2021-02" db="EMBL/GenBank/DDBJ databases">
        <authorList>
            <person name="Dougan E. K."/>
            <person name="Rhodes N."/>
            <person name="Thang M."/>
            <person name="Chan C."/>
        </authorList>
    </citation>
    <scope>NUCLEOTIDE SEQUENCE</scope>
</reference>
<accession>A0A812RU07</accession>
<comment type="caution">
    <text evidence="2">The sequence shown here is derived from an EMBL/GenBank/DDBJ whole genome shotgun (WGS) entry which is preliminary data.</text>
</comment>
<evidence type="ECO:0000313" key="2">
    <source>
        <dbReference type="EMBL" id="CAE7450429.1"/>
    </source>
</evidence>
<evidence type="ECO:0000256" key="1">
    <source>
        <dbReference type="SAM" id="MobiDB-lite"/>
    </source>
</evidence>
<dbReference type="EMBL" id="CAJNJA010019769">
    <property type="protein sequence ID" value="CAE7450429.1"/>
    <property type="molecule type" value="Genomic_DNA"/>
</dbReference>
<dbReference type="OrthoDB" id="10387977at2759"/>
<sequence length="112" mass="12195">ATGPRAVGPDGPLPLNRLSSLAKPFRAGFKARKRRHTHPGGVTVDPYMTVGTQIASGEVIEVGSDDDGGPRKEGSKLGQKRQIKEQLRQQLERKQNEVQALRSKLNQLDSGQ</sequence>
<proteinExistence type="predicted"/>
<dbReference type="Proteomes" id="UP000601435">
    <property type="component" value="Unassembled WGS sequence"/>
</dbReference>
<gene>
    <name evidence="2" type="ORF">SNEC2469_LOCUS12474</name>
</gene>
<evidence type="ECO:0000313" key="3">
    <source>
        <dbReference type="Proteomes" id="UP000601435"/>
    </source>
</evidence>
<protein>
    <submittedName>
        <fullName evidence="2">Uncharacterized protein</fullName>
    </submittedName>
</protein>
<name>A0A812RU07_9DINO</name>
<feature type="region of interest" description="Disordered" evidence="1">
    <location>
        <begin position="60"/>
        <end position="112"/>
    </location>
</feature>
<dbReference type="AlphaFoldDB" id="A0A812RU07"/>
<feature type="non-terminal residue" evidence="2">
    <location>
        <position position="1"/>
    </location>
</feature>
<organism evidence="2 3">
    <name type="scientific">Symbiodinium necroappetens</name>
    <dbReference type="NCBI Taxonomy" id="1628268"/>
    <lineage>
        <taxon>Eukaryota</taxon>
        <taxon>Sar</taxon>
        <taxon>Alveolata</taxon>
        <taxon>Dinophyceae</taxon>
        <taxon>Suessiales</taxon>
        <taxon>Symbiodiniaceae</taxon>
        <taxon>Symbiodinium</taxon>
    </lineage>
</organism>
<feature type="non-terminal residue" evidence="2">
    <location>
        <position position="112"/>
    </location>
</feature>
<keyword evidence="3" id="KW-1185">Reference proteome</keyword>
<feature type="compositionally biased region" description="Basic and acidic residues" evidence="1">
    <location>
        <begin position="82"/>
        <end position="96"/>
    </location>
</feature>